<name>A0A369A646_9FLAO</name>
<evidence type="ECO:0000256" key="7">
    <source>
        <dbReference type="ARBA" id="ARBA00048169"/>
    </source>
</evidence>
<dbReference type="GO" id="GO:0005737">
    <property type="term" value="C:cytoplasm"/>
    <property type="evidence" value="ECO:0007669"/>
    <property type="project" value="UniProtKB-UniRule"/>
</dbReference>
<dbReference type="SUPFAM" id="SSF53850">
    <property type="entry name" value="Periplasmic binding protein-like II"/>
    <property type="match status" value="1"/>
</dbReference>
<comment type="caution">
    <text evidence="10">The sequence shown here is derived from an EMBL/GenBank/DDBJ whole genome shotgun (WGS) entry which is preliminary data.</text>
</comment>
<evidence type="ECO:0000313" key="11">
    <source>
        <dbReference type="Proteomes" id="UP000253517"/>
    </source>
</evidence>
<evidence type="ECO:0000256" key="1">
    <source>
        <dbReference type="ARBA" id="ARBA00002869"/>
    </source>
</evidence>
<evidence type="ECO:0000256" key="3">
    <source>
        <dbReference type="ARBA" id="ARBA00005638"/>
    </source>
</evidence>
<comment type="similarity">
    <text evidence="3">Belongs to the HMBS family.</text>
</comment>
<comment type="function">
    <text evidence="1">Tetrapolymerization of the monopyrrole PBG into the hydroxymethylbilane pre-uroporphyrinogen in several discrete steps.</text>
</comment>
<sequence length="305" mass="34519">MHYPKTIRIGTRDSRLALWQANFVAQKLNDAGIPTILVPVKSEGDQNTKTPLYQMGIQGIFTRTLDEALLNNKIDLAVHSYKDVPTDLPAELVLAAIPERGNFRDILVSTKPIDDEDWAAHHKTIATGSIRRIHQWLRKYPHHRIENLRGNIDTRLQKLEKNGYDGILLSSIALERLGISGYYTRELDFLPAAAQGALAIVTRASDTTLTDMIFNYLNHKETAFCTYLEKLFLKKLTGNCSLPISCLAIKSESQVTFKGELFIPPDFKEHIGFEFTASADMDAIMKVQQKSEMLLNEVNKYKTLR</sequence>
<dbReference type="InterPro" id="IPR000860">
    <property type="entry name" value="HemC"/>
</dbReference>
<feature type="domain" description="Porphobilinogen deaminase N-terminal" evidence="9">
    <location>
        <begin position="7"/>
        <end position="209"/>
    </location>
</feature>
<dbReference type="EC" id="2.5.1.61" evidence="4 8"/>
<organism evidence="10 11">
    <name type="scientific">Schleiferia thermophila</name>
    <dbReference type="NCBI Taxonomy" id="884107"/>
    <lineage>
        <taxon>Bacteria</taxon>
        <taxon>Pseudomonadati</taxon>
        <taxon>Bacteroidota</taxon>
        <taxon>Flavobacteriia</taxon>
        <taxon>Flavobacteriales</taxon>
        <taxon>Schleiferiaceae</taxon>
        <taxon>Schleiferia</taxon>
    </lineage>
</organism>
<protein>
    <recommendedName>
        <fullName evidence="4 8">Hydroxymethylbilane synthase</fullName>
        <ecNumber evidence="4 8">2.5.1.61</ecNumber>
    </recommendedName>
</protein>
<dbReference type="Proteomes" id="UP000253517">
    <property type="component" value="Unassembled WGS sequence"/>
</dbReference>
<dbReference type="PIRSF" id="PIRSF001438">
    <property type="entry name" value="4pyrrol_synth_OHMeBilane_synth"/>
    <property type="match status" value="1"/>
</dbReference>
<evidence type="ECO:0000259" key="9">
    <source>
        <dbReference type="Pfam" id="PF01379"/>
    </source>
</evidence>
<evidence type="ECO:0000313" key="10">
    <source>
        <dbReference type="EMBL" id="RCX03888.1"/>
    </source>
</evidence>
<evidence type="ECO:0000256" key="6">
    <source>
        <dbReference type="ARBA" id="ARBA00023244"/>
    </source>
</evidence>
<comment type="catalytic activity">
    <reaction evidence="7">
        <text>4 porphobilinogen + H2O = hydroxymethylbilane + 4 NH4(+)</text>
        <dbReference type="Rhea" id="RHEA:13185"/>
        <dbReference type="ChEBI" id="CHEBI:15377"/>
        <dbReference type="ChEBI" id="CHEBI:28938"/>
        <dbReference type="ChEBI" id="CHEBI:57845"/>
        <dbReference type="ChEBI" id="CHEBI:58126"/>
        <dbReference type="EC" id="2.5.1.61"/>
    </reaction>
</comment>
<dbReference type="PANTHER" id="PTHR11557:SF0">
    <property type="entry name" value="PORPHOBILINOGEN DEAMINASE"/>
    <property type="match status" value="1"/>
</dbReference>
<dbReference type="GO" id="GO:0004418">
    <property type="term" value="F:hydroxymethylbilane synthase activity"/>
    <property type="evidence" value="ECO:0007669"/>
    <property type="project" value="UniProtKB-UniRule"/>
</dbReference>
<dbReference type="EMBL" id="QPJS01000002">
    <property type="protein sequence ID" value="RCX03888.1"/>
    <property type="molecule type" value="Genomic_DNA"/>
</dbReference>
<dbReference type="Gene3D" id="3.40.190.10">
    <property type="entry name" value="Periplasmic binding protein-like II"/>
    <property type="match status" value="2"/>
</dbReference>
<evidence type="ECO:0000256" key="8">
    <source>
        <dbReference type="NCBIfam" id="TIGR00212"/>
    </source>
</evidence>
<dbReference type="Pfam" id="PF01379">
    <property type="entry name" value="Porphobil_deam"/>
    <property type="match status" value="1"/>
</dbReference>
<dbReference type="InterPro" id="IPR022417">
    <property type="entry name" value="Porphobilin_deaminase_N"/>
</dbReference>
<keyword evidence="5" id="KW-0808">Transferase</keyword>
<proteinExistence type="inferred from homology"/>
<dbReference type="InterPro" id="IPR036803">
    <property type="entry name" value="Porphobilinogen_deaminase_C_sf"/>
</dbReference>
<accession>A0A369A646</accession>
<dbReference type="PANTHER" id="PTHR11557">
    <property type="entry name" value="PORPHOBILINOGEN DEAMINASE"/>
    <property type="match status" value="1"/>
</dbReference>
<reference evidence="10 11" key="1">
    <citation type="submission" date="2018-07" db="EMBL/GenBank/DDBJ databases">
        <title>Genomic Encyclopedia of Type Strains, Phase IV (KMG-IV): sequencing the most valuable type-strain genomes for metagenomic binning, comparative biology and taxonomic classification.</title>
        <authorList>
            <person name="Goeker M."/>
        </authorList>
    </citation>
    <scope>NUCLEOTIDE SEQUENCE [LARGE SCALE GENOMIC DNA]</scope>
    <source>
        <strain evidence="10 11">DSM 21410</strain>
    </source>
</reference>
<evidence type="ECO:0000256" key="5">
    <source>
        <dbReference type="ARBA" id="ARBA00022679"/>
    </source>
</evidence>
<dbReference type="RefSeq" id="WP_037357411.1">
    <property type="nucleotide sequence ID" value="NZ_BHZF01000002.1"/>
</dbReference>
<dbReference type="PRINTS" id="PR00151">
    <property type="entry name" value="PORPHBDMNASE"/>
</dbReference>
<dbReference type="AlphaFoldDB" id="A0A369A646"/>
<keyword evidence="6" id="KW-0627">Porphyrin biosynthesis</keyword>
<evidence type="ECO:0000256" key="4">
    <source>
        <dbReference type="ARBA" id="ARBA00012655"/>
    </source>
</evidence>
<dbReference type="GO" id="GO:0006783">
    <property type="term" value="P:heme biosynthetic process"/>
    <property type="evidence" value="ECO:0007669"/>
    <property type="project" value="TreeGrafter"/>
</dbReference>
<evidence type="ECO:0000256" key="2">
    <source>
        <dbReference type="ARBA" id="ARBA00004735"/>
    </source>
</evidence>
<gene>
    <name evidence="10" type="ORF">DES35_102344</name>
</gene>
<keyword evidence="11" id="KW-1185">Reference proteome</keyword>
<comment type="pathway">
    <text evidence="2">Porphyrin-containing compound metabolism; protoporphyrin-IX biosynthesis; coproporphyrinogen-III from 5-aminolevulinate: step 2/4.</text>
</comment>
<dbReference type="Gene3D" id="3.30.160.40">
    <property type="entry name" value="Porphobilinogen deaminase, C-terminal domain"/>
    <property type="match status" value="1"/>
</dbReference>
<dbReference type="SUPFAM" id="SSF54782">
    <property type="entry name" value="Porphobilinogen deaminase (hydroxymethylbilane synthase), C-terminal domain"/>
    <property type="match status" value="1"/>
</dbReference>
<dbReference type="NCBIfam" id="TIGR00212">
    <property type="entry name" value="hemC"/>
    <property type="match status" value="1"/>
</dbReference>